<feature type="transmembrane region" description="Helical" evidence="1">
    <location>
        <begin position="24"/>
        <end position="47"/>
    </location>
</feature>
<feature type="non-terminal residue" evidence="2">
    <location>
        <position position="1"/>
    </location>
</feature>
<keyword evidence="1" id="KW-0472">Membrane</keyword>
<dbReference type="Proteomes" id="UP001174909">
    <property type="component" value="Unassembled WGS sequence"/>
</dbReference>
<keyword evidence="1" id="KW-0812">Transmembrane</keyword>
<gene>
    <name evidence="2" type="ORF">GBAR_LOCUS20794</name>
</gene>
<comment type="caution">
    <text evidence="2">The sequence shown here is derived from an EMBL/GenBank/DDBJ whole genome shotgun (WGS) entry which is preliminary data.</text>
</comment>
<evidence type="ECO:0000256" key="1">
    <source>
        <dbReference type="SAM" id="Phobius"/>
    </source>
</evidence>
<organism evidence="2 3">
    <name type="scientific">Geodia barretti</name>
    <name type="common">Barrett's horny sponge</name>
    <dbReference type="NCBI Taxonomy" id="519541"/>
    <lineage>
        <taxon>Eukaryota</taxon>
        <taxon>Metazoa</taxon>
        <taxon>Porifera</taxon>
        <taxon>Demospongiae</taxon>
        <taxon>Heteroscleromorpha</taxon>
        <taxon>Tetractinellida</taxon>
        <taxon>Astrophorina</taxon>
        <taxon>Geodiidae</taxon>
        <taxon>Geodia</taxon>
    </lineage>
</organism>
<dbReference type="AlphaFoldDB" id="A0AA35SY40"/>
<keyword evidence="1" id="KW-1133">Transmembrane helix</keyword>
<dbReference type="EMBL" id="CASHTH010002912">
    <property type="protein sequence ID" value="CAI8037171.1"/>
    <property type="molecule type" value="Genomic_DNA"/>
</dbReference>
<protein>
    <submittedName>
        <fullName evidence="2">Uncharacterized protein</fullName>
    </submittedName>
</protein>
<accession>A0AA35SY40</accession>
<sequence length="76" mass="8159">TLCAGADPVSIREFTENVSVCKVPVWWCAPCFCSMVPAMFLLLLAVVGTCYDDQLTNEAEDSSSLDMADGDGCDCK</sequence>
<proteinExistence type="predicted"/>
<evidence type="ECO:0000313" key="3">
    <source>
        <dbReference type="Proteomes" id="UP001174909"/>
    </source>
</evidence>
<evidence type="ECO:0000313" key="2">
    <source>
        <dbReference type="EMBL" id="CAI8037171.1"/>
    </source>
</evidence>
<name>A0AA35SY40_GEOBA</name>
<keyword evidence="3" id="KW-1185">Reference proteome</keyword>
<reference evidence="2" key="1">
    <citation type="submission" date="2023-03" db="EMBL/GenBank/DDBJ databases">
        <authorList>
            <person name="Steffen K."/>
            <person name="Cardenas P."/>
        </authorList>
    </citation>
    <scope>NUCLEOTIDE SEQUENCE</scope>
</reference>